<dbReference type="PROSITE" id="PS51186">
    <property type="entry name" value="GNAT"/>
    <property type="match status" value="1"/>
</dbReference>
<evidence type="ECO:0000313" key="2">
    <source>
        <dbReference type="EMBL" id="SEF47577.1"/>
    </source>
</evidence>
<dbReference type="CDD" id="cd04301">
    <property type="entry name" value="NAT_SF"/>
    <property type="match status" value="1"/>
</dbReference>
<dbReference type="AlphaFoldDB" id="A0A1H5SCU5"/>
<sequence length="195" mass="22397">MEFCCLLVYHAYFIGKGTCYLGNFAIFASVFNKCWFYSMGLVFEIRDKNDNEIAKSLIREYSTIKGAEQCFVSLDKELADLDTYYYGGAFMIGYEDDFPVATLAIRKIDDNTCELKRLYVKPDYRGRGYSRLLVDAALDRARNLGFQEVRLTTKPAVMPVAYEYYKRIGFEELGNENGTVSMSFSLTDRPGILEF</sequence>
<protein>
    <submittedName>
        <fullName evidence="2">N-acetylglutamate synthase, GNAT family</fullName>
    </submittedName>
</protein>
<evidence type="ECO:0000259" key="1">
    <source>
        <dbReference type="PROSITE" id="PS51186"/>
    </source>
</evidence>
<accession>A0A1H5SCU5</accession>
<dbReference type="EMBL" id="FNUV01000001">
    <property type="protein sequence ID" value="SEF47577.1"/>
    <property type="molecule type" value="Genomic_DNA"/>
</dbReference>
<dbReference type="Pfam" id="PF00583">
    <property type="entry name" value="Acetyltransf_1"/>
    <property type="match status" value="1"/>
</dbReference>
<dbReference type="GO" id="GO:0016747">
    <property type="term" value="F:acyltransferase activity, transferring groups other than amino-acyl groups"/>
    <property type="evidence" value="ECO:0007669"/>
    <property type="project" value="InterPro"/>
</dbReference>
<dbReference type="InterPro" id="IPR016181">
    <property type="entry name" value="Acyl_CoA_acyltransferase"/>
</dbReference>
<feature type="domain" description="N-acetyltransferase" evidence="1">
    <location>
        <begin position="41"/>
        <end position="187"/>
    </location>
</feature>
<reference evidence="2 3" key="1">
    <citation type="submission" date="2016-10" db="EMBL/GenBank/DDBJ databases">
        <authorList>
            <person name="de Groot N.N."/>
        </authorList>
    </citation>
    <scope>NUCLEOTIDE SEQUENCE [LARGE SCALE GENOMIC DNA]</scope>
    <source>
        <strain evidence="2 3">AR32</strain>
    </source>
</reference>
<name>A0A1H5SCU5_XYLRU</name>
<evidence type="ECO:0000313" key="3">
    <source>
        <dbReference type="Proteomes" id="UP000236735"/>
    </source>
</evidence>
<proteinExistence type="predicted"/>
<dbReference type="PANTHER" id="PTHR43305:SF1">
    <property type="entry name" value="FAMILY N-ACETYLTRANSFERASE, PUTATIVE (AFU_ORTHOLOGUE AFUA_2G01380)-RELATED"/>
    <property type="match status" value="1"/>
</dbReference>
<dbReference type="Proteomes" id="UP000236735">
    <property type="component" value="Unassembled WGS sequence"/>
</dbReference>
<dbReference type="PANTHER" id="PTHR43305">
    <property type="entry name" value="FAMILY N-ACETYLTRANSFERASE, PUTATIVE (AFU_ORTHOLOGUE AFUA_2G01380)-RELATED"/>
    <property type="match status" value="1"/>
</dbReference>
<gene>
    <name evidence="2" type="ORF">SAMN05216354_0592</name>
</gene>
<organism evidence="2 3">
    <name type="scientific">Xylanibacter ruminicola</name>
    <name type="common">Prevotella ruminicola</name>
    <dbReference type="NCBI Taxonomy" id="839"/>
    <lineage>
        <taxon>Bacteria</taxon>
        <taxon>Pseudomonadati</taxon>
        <taxon>Bacteroidota</taxon>
        <taxon>Bacteroidia</taxon>
        <taxon>Bacteroidales</taxon>
        <taxon>Prevotellaceae</taxon>
        <taxon>Xylanibacter</taxon>
    </lineage>
</organism>
<dbReference type="InterPro" id="IPR000182">
    <property type="entry name" value="GNAT_dom"/>
</dbReference>
<dbReference type="InterPro" id="IPR052777">
    <property type="entry name" value="Acetyltransferase_Enz"/>
</dbReference>
<dbReference type="SUPFAM" id="SSF55729">
    <property type="entry name" value="Acyl-CoA N-acyltransferases (Nat)"/>
    <property type="match status" value="1"/>
</dbReference>
<dbReference type="Gene3D" id="3.40.630.30">
    <property type="match status" value="1"/>
</dbReference>